<evidence type="ECO:0000313" key="2">
    <source>
        <dbReference type="EMBL" id="CAE0457777.1"/>
    </source>
</evidence>
<gene>
    <name evidence="2" type="ORF">CDEB00056_LOCUS2618</name>
</gene>
<organism evidence="2">
    <name type="scientific">Chaetoceros debilis</name>
    <dbReference type="NCBI Taxonomy" id="122233"/>
    <lineage>
        <taxon>Eukaryota</taxon>
        <taxon>Sar</taxon>
        <taxon>Stramenopiles</taxon>
        <taxon>Ochrophyta</taxon>
        <taxon>Bacillariophyta</taxon>
        <taxon>Coscinodiscophyceae</taxon>
        <taxon>Chaetocerotophycidae</taxon>
        <taxon>Chaetocerotales</taxon>
        <taxon>Chaetocerotaceae</taxon>
        <taxon>Chaetoceros</taxon>
    </lineage>
</organism>
<dbReference type="EMBL" id="HBIO01003802">
    <property type="protein sequence ID" value="CAE0457777.1"/>
    <property type="molecule type" value="Transcribed_RNA"/>
</dbReference>
<evidence type="ECO:0000256" key="1">
    <source>
        <dbReference type="SAM" id="MobiDB-lite"/>
    </source>
</evidence>
<accession>A0A7S3PWB9</accession>
<sequence>MTFDEIDEATTTAEALKANKRKSTGRKRKNSILHNDTGSSSSGGRASGKPAKASNSKFLVAKNDTSAALAGTRKENESGRKRSFDETKEGSGGKEKDPSNCRTGRWTAEEIVFCDKLISLFNDGKLPLTAGTKLNDFLASMLKSKQSRLTKKMKKAKLSSKIFKWDACFIVPTIECIEMSEMEDNFFQSILDIKERAEFKFHMRREWRDMFSNFCLQVGQSLDADAWLSSVEEMDRRASMARDASRIARRKLMMGYALSQDFQTAETGVFIERSQAEIAAAHNNEPLKSNSNSDYMSFFHPSETDEVLALLNDDFNDKSADLCNNNGLNFAGEAAADFDMIGKSSILHSSPFLNKVMAYIKRHNVPFEHIDVWVPNVQESCDSKCLLGFAGCDTSDTEILPGISGNSHGFSSSIDSDDKLNLLAFGDYSQKFSFSEGCGLPGRVFSTRAPVWQDKANDSKQFFERCGGAMEWGIKTVVGIPLPSPNVGRIVVCLYSRHTRTRDEALLARLSNEFAKLLPTPKWKLIIDMSTPCPSTHTATDVVRTQFPVISSFSSAASMSVQNGFSNCHQAASHDDRVDEIIGLLGEMLSLSMRTSSESPYLTSLTGLRLYLLKSDRTHEDRDVVSTLVGSFSSYVSSGKSRSDVALMLSKDYSFLMQYSKNSRANASFGLPQQGTVQGNEQQHGAIAATTNNLGNASYHHLTDNIMAQQGQHHRQQVDLQFYGASNINAEIASYSMNPSKISLAPSDPSVSFYPTHEGSLEHFRSQSPTMMPILPGSQPSRNVSAAGDNLSVVSH</sequence>
<reference evidence="2" key="1">
    <citation type="submission" date="2021-01" db="EMBL/GenBank/DDBJ databases">
        <authorList>
            <person name="Corre E."/>
            <person name="Pelletier E."/>
            <person name="Niang G."/>
            <person name="Scheremetjew M."/>
            <person name="Finn R."/>
            <person name="Kale V."/>
            <person name="Holt S."/>
            <person name="Cochrane G."/>
            <person name="Meng A."/>
            <person name="Brown T."/>
            <person name="Cohen L."/>
        </authorList>
    </citation>
    <scope>NUCLEOTIDE SEQUENCE</scope>
    <source>
        <strain evidence="2">MM31A-1</strain>
    </source>
</reference>
<feature type="compositionally biased region" description="Low complexity" evidence="1">
    <location>
        <begin position="38"/>
        <end position="54"/>
    </location>
</feature>
<feature type="compositionally biased region" description="Basic and acidic residues" evidence="1">
    <location>
        <begin position="72"/>
        <end position="99"/>
    </location>
</feature>
<feature type="compositionally biased region" description="Basic residues" evidence="1">
    <location>
        <begin position="18"/>
        <end position="31"/>
    </location>
</feature>
<feature type="region of interest" description="Disordered" evidence="1">
    <location>
        <begin position="1"/>
        <end position="101"/>
    </location>
</feature>
<proteinExistence type="predicted"/>
<name>A0A7S3PWB9_9STRA</name>
<dbReference type="AlphaFoldDB" id="A0A7S3PWB9"/>
<dbReference type="PANTHER" id="PTHR35213">
    <property type="entry name" value="RING-TYPE DOMAIN-CONTAINING PROTEIN-RELATED"/>
    <property type="match status" value="1"/>
</dbReference>
<feature type="region of interest" description="Disordered" evidence="1">
    <location>
        <begin position="768"/>
        <end position="796"/>
    </location>
</feature>
<dbReference type="PANTHER" id="PTHR35213:SF3">
    <property type="entry name" value="MYB-LIKE DOMAIN-CONTAINING PROTEIN"/>
    <property type="match status" value="1"/>
</dbReference>
<protein>
    <submittedName>
        <fullName evidence="2">Uncharacterized protein</fullName>
    </submittedName>
</protein>